<dbReference type="GO" id="GO:0016787">
    <property type="term" value="F:hydrolase activity"/>
    <property type="evidence" value="ECO:0007669"/>
    <property type="project" value="UniProtKB-KW"/>
</dbReference>
<dbReference type="Gene3D" id="3.40.50.1820">
    <property type="entry name" value="alpha/beta hydrolase"/>
    <property type="match status" value="1"/>
</dbReference>
<dbReference type="STRING" id="56857.A0A200PPR4"/>
<dbReference type="SUPFAM" id="SSF53474">
    <property type="entry name" value="alpha/beta-Hydrolases"/>
    <property type="match status" value="1"/>
</dbReference>
<name>A0A200PPR4_MACCD</name>
<dbReference type="InterPro" id="IPR029058">
    <property type="entry name" value="AB_hydrolase_fold"/>
</dbReference>
<reference evidence="2 3" key="1">
    <citation type="journal article" date="2017" name="Mol. Plant">
        <title>The Genome of Medicinal Plant Macleaya cordata Provides New Insights into Benzylisoquinoline Alkaloids Metabolism.</title>
        <authorList>
            <person name="Liu X."/>
            <person name="Liu Y."/>
            <person name="Huang P."/>
            <person name="Ma Y."/>
            <person name="Qing Z."/>
            <person name="Tang Q."/>
            <person name="Cao H."/>
            <person name="Cheng P."/>
            <person name="Zheng Y."/>
            <person name="Yuan Z."/>
            <person name="Zhou Y."/>
            <person name="Liu J."/>
            <person name="Tang Z."/>
            <person name="Zhuo Y."/>
            <person name="Zhang Y."/>
            <person name="Yu L."/>
            <person name="Huang J."/>
            <person name="Yang P."/>
            <person name="Peng Q."/>
            <person name="Zhang J."/>
            <person name="Jiang W."/>
            <person name="Zhang Z."/>
            <person name="Lin K."/>
            <person name="Ro D.K."/>
            <person name="Chen X."/>
            <person name="Xiong X."/>
            <person name="Shang Y."/>
            <person name="Huang S."/>
            <person name="Zeng J."/>
        </authorList>
    </citation>
    <scope>NUCLEOTIDE SEQUENCE [LARGE SCALE GENOMIC DNA]</scope>
    <source>
        <strain evidence="3">cv. BLH2017</strain>
        <tissue evidence="2">Root</tissue>
    </source>
</reference>
<organism evidence="2 3">
    <name type="scientific">Macleaya cordata</name>
    <name type="common">Five-seeded plume-poppy</name>
    <name type="synonym">Bocconia cordata</name>
    <dbReference type="NCBI Taxonomy" id="56857"/>
    <lineage>
        <taxon>Eukaryota</taxon>
        <taxon>Viridiplantae</taxon>
        <taxon>Streptophyta</taxon>
        <taxon>Embryophyta</taxon>
        <taxon>Tracheophyta</taxon>
        <taxon>Spermatophyta</taxon>
        <taxon>Magnoliopsida</taxon>
        <taxon>Ranunculales</taxon>
        <taxon>Papaveraceae</taxon>
        <taxon>Papaveroideae</taxon>
        <taxon>Macleaya</taxon>
    </lineage>
</organism>
<dbReference type="Proteomes" id="UP000195402">
    <property type="component" value="Unassembled WGS sequence"/>
</dbReference>
<dbReference type="PANTHER" id="PTHR23024:SF546">
    <property type="entry name" value="CARBOXYLESTERASE 120-RELATED"/>
    <property type="match status" value="1"/>
</dbReference>
<dbReference type="InParanoid" id="A0A200PPR4"/>
<evidence type="ECO:0000259" key="1">
    <source>
        <dbReference type="Pfam" id="PF07859"/>
    </source>
</evidence>
<dbReference type="InterPro" id="IPR013094">
    <property type="entry name" value="AB_hydrolase_3"/>
</dbReference>
<dbReference type="EMBL" id="MVGT01004352">
    <property type="protein sequence ID" value="OVA00179.1"/>
    <property type="molecule type" value="Genomic_DNA"/>
</dbReference>
<keyword evidence="3" id="KW-1185">Reference proteome</keyword>
<evidence type="ECO:0000313" key="3">
    <source>
        <dbReference type="Proteomes" id="UP000195402"/>
    </source>
</evidence>
<dbReference type="AlphaFoldDB" id="A0A200PPR4"/>
<dbReference type="PANTHER" id="PTHR23024">
    <property type="entry name" value="ARYLACETAMIDE DEACETYLASE"/>
    <property type="match status" value="1"/>
</dbReference>
<dbReference type="InterPro" id="IPR050466">
    <property type="entry name" value="Carboxylest/Gibb_receptor"/>
</dbReference>
<protein>
    <submittedName>
        <fullName evidence="2">Alpha/beta hydrolase fold-3</fullName>
    </submittedName>
</protein>
<dbReference type="OrthoDB" id="408631at2759"/>
<dbReference type="OMA" id="QHNTWIR"/>
<keyword evidence="2" id="KW-0378">Hydrolase</keyword>
<dbReference type="FunCoup" id="A0A200PPR4">
    <property type="interactions" value="282"/>
</dbReference>
<accession>A0A200PPR4</accession>
<sequence>MADQSSTTTIDPYELLKIIHNPDDTLTRNLPISDTPSSDDPNSKDILLNPQHNTWIRIFRPTTTQLQDDDFSVTKKLPLIIYFHGSGFIICSAFSTIFHEFCKSMATHLSALVLSVEYRLAPENRLPAAYDDATDALTWVRDQALDAIKGEKWLRDYADFSNCFIMGCSAGGNIAYHAGLRALELDLEPVLKISGLILNQPFFGGVERTGSELRLVNDKVLPIAMSDMMWGLALPIRADRDHFYCNPMVEIDGGGTINGGKLGLMIRRCLLIGGTEDPLIDRQIEFGKMLEGKGVKVVRWIDEEGFHGIVYFDPKKAEEMFGVVKDFIFCNEDEYTVIDGALK</sequence>
<proteinExistence type="predicted"/>
<evidence type="ECO:0000313" key="2">
    <source>
        <dbReference type="EMBL" id="OVA00179.1"/>
    </source>
</evidence>
<feature type="domain" description="Alpha/beta hydrolase fold-3" evidence="1">
    <location>
        <begin position="80"/>
        <end position="309"/>
    </location>
</feature>
<comment type="caution">
    <text evidence="2">The sequence shown here is derived from an EMBL/GenBank/DDBJ whole genome shotgun (WGS) entry which is preliminary data.</text>
</comment>
<dbReference type="Pfam" id="PF07859">
    <property type="entry name" value="Abhydrolase_3"/>
    <property type="match status" value="1"/>
</dbReference>
<gene>
    <name evidence="2" type="ORF">BVC80_1671g49</name>
</gene>